<dbReference type="AlphaFoldDB" id="A0AAD9S0C8"/>
<reference evidence="2" key="2">
    <citation type="journal article" date="2023" name="Commun. Biol.">
        <title>Intrasexual cuticular hydrocarbon dimorphism in a wasp sheds light on hydrocarbon biosynthesis genes in Hymenoptera.</title>
        <authorList>
            <person name="Moris V.C."/>
            <person name="Podsiadlowski L."/>
            <person name="Martin S."/>
            <person name="Oeyen J.P."/>
            <person name="Donath A."/>
            <person name="Petersen M."/>
            <person name="Wilbrandt J."/>
            <person name="Misof B."/>
            <person name="Liedtke D."/>
            <person name="Thamm M."/>
            <person name="Scheiner R."/>
            <person name="Schmitt T."/>
            <person name="Niehuis O."/>
        </authorList>
    </citation>
    <scope>NUCLEOTIDE SEQUENCE</scope>
    <source>
        <strain evidence="2">GBR_01_08_01A</strain>
    </source>
</reference>
<dbReference type="SUPFAM" id="SSF69618">
    <property type="entry name" value="HemD-like"/>
    <property type="match status" value="1"/>
</dbReference>
<dbReference type="PANTHER" id="PTHR12390">
    <property type="entry name" value="UROPORPHYRINOGEN III SYNTHASE"/>
    <property type="match status" value="1"/>
</dbReference>
<dbReference type="GO" id="GO:0004852">
    <property type="term" value="F:uroporphyrinogen-III synthase activity"/>
    <property type="evidence" value="ECO:0007669"/>
    <property type="project" value="InterPro"/>
</dbReference>
<name>A0AAD9S0C8_9HYME</name>
<dbReference type="GO" id="GO:0005829">
    <property type="term" value="C:cytosol"/>
    <property type="evidence" value="ECO:0007669"/>
    <property type="project" value="TreeGrafter"/>
</dbReference>
<dbReference type="Proteomes" id="UP001258017">
    <property type="component" value="Unassembled WGS sequence"/>
</dbReference>
<dbReference type="InterPro" id="IPR039793">
    <property type="entry name" value="UROS/Hem4"/>
</dbReference>
<comment type="caution">
    <text evidence="2">The sequence shown here is derived from an EMBL/GenBank/DDBJ whole genome shotgun (WGS) entry which is preliminary data.</text>
</comment>
<dbReference type="EMBL" id="JAIFRP010000002">
    <property type="protein sequence ID" value="KAK2589227.1"/>
    <property type="molecule type" value="Genomic_DNA"/>
</dbReference>
<evidence type="ECO:0000259" key="1">
    <source>
        <dbReference type="Pfam" id="PF02602"/>
    </source>
</evidence>
<keyword evidence="3" id="KW-1185">Reference proteome</keyword>
<accession>A0AAD9S0C8</accession>
<dbReference type="GO" id="GO:0006780">
    <property type="term" value="P:uroporphyrinogen III biosynthetic process"/>
    <property type="evidence" value="ECO:0007669"/>
    <property type="project" value="InterPro"/>
</dbReference>
<evidence type="ECO:0000313" key="3">
    <source>
        <dbReference type="Proteomes" id="UP001258017"/>
    </source>
</evidence>
<gene>
    <name evidence="2" type="ORF">KPH14_002029</name>
</gene>
<organism evidence="2 3">
    <name type="scientific">Odynerus spinipes</name>
    <dbReference type="NCBI Taxonomy" id="1348599"/>
    <lineage>
        <taxon>Eukaryota</taxon>
        <taxon>Metazoa</taxon>
        <taxon>Ecdysozoa</taxon>
        <taxon>Arthropoda</taxon>
        <taxon>Hexapoda</taxon>
        <taxon>Insecta</taxon>
        <taxon>Pterygota</taxon>
        <taxon>Neoptera</taxon>
        <taxon>Endopterygota</taxon>
        <taxon>Hymenoptera</taxon>
        <taxon>Apocrita</taxon>
        <taxon>Aculeata</taxon>
        <taxon>Vespoidea</taxon>
        <taxon>Vespidae</taxon>
        <taxon>Eumeninae</taxon>
        <taxon>Odynerus</taxon>
    </lineage>
</organism>
<sequence>MAAFIDKIILCRGLPEQNRTHDNYVHTLQSAGYTCNYLYTLRFEFVNSSDLQTCLQTPENYHGLILTSQRAVEAIHQVSQDDKKFLHTWQKLPAYCVGPATLSLAESSLGLECCLGSQSAHQL</sequence>
<protein>
    <recommendedName>
        <fullName evidence="1">Tetrapyrrole biosynthesis uroporphyrinogen III synthase domain-containing protein</fullName>
    </recommendedName>
</protein>
<dbReference type="PANTHER" id="PTHR12390:SF0">
    <property type="entry name" value="UROPORPHYRINOGEN-III SYNTHASE"/>
    <property type="match status" value="1"/>
</dbReference>
<evidence type="ECO:0000313" key="2">
    <source>
        <dbReference type="EMBL" id="KAK2589227.1"/>
    </source>
</evidence>
<feature type="domain" description="Tetrapyrrole biosynthesis uroporphyrinogen III synthase" evidence="1">
    <location>
        <begin position="24"/>
        <end position="107"/>
    </location>
</feature>
<reference evidence="2" key="1">
    <citation type="submission" date="2021-08" db="EMBL/GenBank/DDBJ databases">
        <authorList>
            <person name="Misof B."/>
            <person name="Oliver O."/>
            <person name="Podsiadlowski L."/>
            <person name="Donath A."/>
            <person name="Peters R."/>
            <person name="Mayer C."/>
            <person name="Rust J."/>
            <person name="Gunkel S."/>
            <person name="Lesny P."/>
            <person name="Martin S."/>
            <person name="Oeyen J.P."/>
            <person name="Petersen M."/>
            <person name="Panagiotis P."/>
            <person name="Wilbrandt J."/>
            <person name="Tanja T."/>
        </authorList>
    </citation>
    <scope>NUCLEOTIDE SEQUENCE</scope>
    <source>
        <strain evidence="2">GBR_01_08_01A</strain>
        <tissue evidence="2">Thorax + abdomen</tissue>
    </source>
</reference>
<dbReference type="InterPro" id="IPR003754">
    <property type="entry name" value="4pyrrol_synth_uPrphyn_synth"/>
</dbReference>
<dbReference type="InterPro" id="IPR036108">
    <property type="entry name" value="4pyrrol_syn_uPrphyn_synt_sf"/>
</dbReference>
<dbReference type="Gene3D" id="3.40.50.10090">
    <property type="match status" value="1"/>
</dbReference>
<dbReference type="Pfam" id="PF02602">
    <property type="entry name" value="HEM4"/>
    <property type="match status" value="1"/>
</dbReference>
<proteinExistence type="predicted"/>